<dbReference type="EMBL" id="BBML01000008">
    <property type="protein sequence ID" value="GAK97949.1"/>
    <property type="molecule type" value="Genomic_DNA"/>
</dbReference>
<organism evidence="3 4">
    <name type="scientific">Nonlabens tegetincola</name>
    <dbReference type="NCBI Taxonomy" id="323273"/>
    <lineage>
        <taxon>Bacteria</taxon>
        <taxon>Pseudomonadati</taxon>
        <taxon>Bacteroidota</taxon>
        <taxon>Flavobacteriia</taxon>
        <taxon>Flavobacteriales</taxon>
        <taxon>Flavobacteriaceae</taxon>
        <taxon>Nonlabens</taxon>
    </lineage>
</organism>
<evidence type="ECO:0000313" key="4">
    <source>
        <dbReference type="Proteomes" id="UP000029221"/>
    </source>
</evidence>
<keyword evidence="2" id="KW-0472">Membrane</keyword>
<dbReference type="Proteomes" id="UP000029221">
    <property type="component" value="Unassembled WGS sequence"/>
</dbReference>
<dbReference type="eggNOG" id="COG0798">
    <property type="taxonomic scope" value="Bacteria"/>
</dbReference>
<sequence>MSSKKLNFLDRNLTLWIFIAMAIGVGLGYFIPSFPDIVNSFSSGSTNIPIAIGLILMMYPPLAR</sequence>
<keyword evidence="4" id="KW-1185">Reference proteome</keyword>
<name>A0A090Q4D2_9FLAO</name>
<feature type="transmembrane region" description="Helical" evidence="2">
    <location>
        <begin position="37"/>
        <end position="59"/>
    </location>
</feature>
<gene>
    <name evidence="3" type="ORF">JCM19294_1571</name>
</gene>
<evidence type="ECO:0000256" key="1">
    <source>
        <dbReference type="ARBA" id="ARBA00022448"/>
    </source>
</evidence>
<evidence type="ECO:0000256" key="2">
    <source>
        <dbReference type="SAM" id="Phobius"/>
    </source>
</evidence>
<reference evidence="3" key="1">
    <citation type="journal article" date="2014" name="Genome Announc.">
        <title>Draft Genome Sequences of Marine Flavobacterium Nonlabens Strains NR17, NR24, NR27, NR32, NR33, and Ara13.</title>
        <authorList>
            <person name="Nakanishi M."/>
            <person name="Meirelles P."/>
            <person name="Suzuki R."/>
            <person name="Takatani N."/>
            <person name="Mino S."/>
            <person name="Suda W."/>
            <person name="Oshima K."/>
            <person name="Hattori M."/>
            <person name="Ohkuma M."/>
            <person name="Hosokawa M."/>
            <person name="Miyashita K."/>
            <person name="Thompson F.L."/>
            <person name="Niwa A."/>
            <person name="Sawabe T."/>
            <person name="Sawabe T."/>
        </authorList>
    </citation>
    <scope>NUCLEOTIDE SEQUENCE [LARGE SCALE GENOMIC DNA]</scope>
    <source>
        <strain evidence="3">JCM 19294</strain>
    </source>
</reference>
<dbReference type="InterPro" id="IPR004706">
    <property type="entry name" value="Arsenical-R_Acr3"/>
</dbReference>
<dbReference type="GO" id="GO:0015104">
    <property type="term" value="F:antimonite transmembrane transporter activity"/>
    <property type="evidence" value="ECO:0007669"/>
    <property type="project" value="TreeGrafter"/>
</dbReference>
<dbReference type="AlphaFoldDB" id="A0A090Q4D2"/>
<keyword evidence="1" id="KW-0813">Transport</keyword>
<keyword evidence="2" id="KW-0812">Transmembrane</keyword>
<feature type="transmembrane region" description="Helical" evidence="2">
    <location>
        <begin position="12"/>
        <end position="31"/>
    </location>
</feature>
<dbReference type="GO" id="GO:0005886">
    <property type="term" value="C:plasma membrane"/>
    <property type="evidence" value="ECO:0007669"/>
    <property type="project" value="TreeGrafter"/>
</dbReference>
<dbReference type="GO" id="GO:0015297">
    <property type="term" value="F:antiporter activity"/>
    <property type="evidence" value="ECO:0007669"/>
    <property type="project" value="InterPro"/>
</dbReference>
<dbReference type="GO" id="GO:0015105">
    <property type="term" value="F:arsenite transmembrane transporter activity"/>
    <property type="evidence" value="ECO:0007669"/>
    <property type="project" value="TreeGrafter"/>
</dbReference>
<keyword evidence="2" id="KW-1133">Transmembrane helix</keyword>
<proteinExistence type="predicted"/>
<comment type="caution">
    <text evidence="3">The sequence shown here is derived from an EMBL/GenBank/DDBJ whole genome shotgun (WGS) entry which is preliminary data.</text>
</comment>
<accession>A0A090Q4D2</accession>
<dbReference type="PANTHER" id="PTHR43057:SF1">
    <property type="entry name" value="ARSENICAL-RESISTANCE PROTEIN 3"/>
    <property type="match status" value="1"/>
</dbReference>
<dbReference type="PANTHER" id="PTHR43057">
    <property type="entry name" value="ARSENITE EFFLUX TRANSPORTER"/>
    <property type="match status" value="1"/>
</dbReference>
<evidence type="ECO:0000313" key="3">
    <source>
        <dbReference type="EMBL" id="GAK97949.1"/>
    </source>
</evidence>
<protein>
    <submittedName>
        <fullName evidence="3">Arsenical-resistance protein Acr3</fullName>
    </submittedName>
</protein>